<reference evidence="2" key="2">
    <citation type="submission" date="2019-12" db="EMBL/GenBank/DDBJ databases">
        <authorList>
            <person name="Studholme D.J."/>
            <person name="Sarris P."/>
        </authorList>
    </citation>
    <scope>NUCLEOTIDE SEQUENCE</scope>
    <source>
        <strain evidence="2">PFS-1207/04</strain>
        <tissue evidence="2">Leaf</tissue>
    </source>
</reference>
<proteinExistence type="predicted"/>
<evidence type="ECO:0000313" key="2">
    <source>
        <dbReference type="EMBL" id="KAF3611980.1"/>
    </source>
</evidence>
<dbReference type="InterPro" id="IPR027902">
    <property type="entry name" value="DUF4487"/>
</dbReference>
<dbReference type="Proteomes" id="UP000266723">
    <property type="component" value="Unassembled WGS sequence"/>
</dbReference>
<comment type="caution">
    <text evidence="1">The sequence shown here is derived from an EMBL/GenBank/DDBJ whole genome shotgun (WGS) entry which is preliminary data.</text>
</comment>
<keyword evidence="3" id="KW-1185">Reference proteome</keyword>
<reference evidence="1" key="1">
    <citation type="submission" date="2019-12" db="EMBL/GenBank/DDBJ databases">
        <title>Genome sequencing and annotation of Brassica cretica.</title>
        <authorList>
            <person name="Studholme D.J."/>
            <person name="Sarris P.F."/>
        </authorList>
    </citation>
    <scope>NUCLEOTIDE SEQUENCE</scope>
    <source>
        <strain evidence="1">PFS-102/07</strain>
        <tissue evidence="1">Leaf</tissue>
    </source>
</reference>
<dbReference type="PANTHER" id="PTHR36702">
    <property type="entry name" value="HOLLIDAY JUNCTION RESOLVASE"/>
    <property type="match status" value="1"/>
</dbReference>
<dbReference type="Pfam" id="PF14868">
    <property type="entry name" value="DUF4487"/>
    <property type="match status" value="1"/>
</dbReference>
<dbReference type="PANTHER" id="PTHR36702:SF1">
    <property type="entry name" value="HOLLIDAY JUNCTION RESOLVASE"/>
    <property type="match status" value="1"/>
</dbReference>
<name>A0A8S9GTR0_BRACR</name>
<evidence type="ECO:0000313" key="3">
    <source>
        <dbReference type="Proteomes" id="UP000266723"/>
    </source>
</evidence>
<dbReference type="EMBL" id="QGKY02001925">
    <property type="protein sequence ID" value="KAF2547567.1"/>
    <property type="molecule type" value="Genomic_DNA"/>
</dbReference>
<gene>
    <name evidence="2" type="ORF">DY000_02044379</name>
    <name evidence="1" type="ORF">F2Q70_00019380</name>
</gene>
<dbReference type="OrthoDB" id="1925340at2759"/>
<dbReference type="AlphaFoldDB" id="A0A8S9GTR0"/>
<sequence>MKDGAKKQVFADFFHFIENFSEKPSESSRYIVHGAPVHALSACLGILKTSMPEIDSKTLIFAIALVQKLRNSKDEMIRDRYTEILSETLSIISRSEQLYTCQDMDIVITELHRLFISETDNRNHHHHLHKSEPSLALLLSGLVNYEMPETETSPKSQAVWELYHLLLRKRHWALVHHTVTAFGTGVELLQNGMKRINEGLSELRSDESEEFQKSLLNQFSCLEDLVSHL</sequence>
<protein>
    <submittedName>
        <fullName evidence="1">Uncharacterized protein</fullName>
    </submittedName>
</protein>
<evidence type="ECO:0000313" key="1">
    <source>
        <dbReference type="EMBL" id="KAF2547567.1"/>
    </source>
</evidence>
<accession>A0A8S9GTR0</accession>
<feature type="non-terminal residue" evidence="1">
    <location>
        <position position="1"/>
    </location>
</feature>
<reference evidence="2 3" key="3">
    <citation type="journal article" date="2020" name="BMC Genomics">
        <title>Intraspecific diversification of the crop wild relative Brassica cretica Lam. using demographic model selection.</title>
        <authorList>
            <person name="Kioukis A."/>
            <person name="Michalopoulou V.A."/>
            <person name="Briers L."/>
            <person name="Pirintsos S."/>
            <person name="Studholme D.J."/>
            <person name="Pavlidis P."/>
            <person name="Sarris P.F."/>
        </authorList>
    </citation>
    <scope>NUCLEOTIDE SEQUENCE [LARGE SCALE GENOMIC DNA]</scope>
    <source>
        <strain evidence="3">cv. PFS-1207/04</strain>
        <strain evidence="2">PFS-1207/04</strain>
    </source>
</reference>
<organism evidence="1">
    <name type="scientific">Brassica cretica</name>
    <name type="common">Mustard</name>
    <dbReference type="NCBI Taxonomy" id="69181"/>
    <lineage>
        <taxon>Eukaryota</taxon>
        <taxon>Viridiplantae</taxon>
        <taxon>Streptophyta</taxon>
        <taxon>Embryophyta</taxon>
        <taxon>Tracheophyta</taxon>
        <taxon>Spermatophyta</taxon>
        <taxon>Magnoliopsida</taxon>
        <taxon>eudicotyledons</taxon>
        <taxon>Gunneridae</taxon>
        <taxon>Pentapetalae</taxon>
        <taxon>rosids</taxon>
        <taxon>malvids</taxon>
        <taxon>Brassicales</taxon>
        <taxon>Brassicaceae</taxon>
        <taxon>Brassiceae</taxon>
        <taxon>Brassica</taxon>
    </lineage>
</organism>
<dbReference type="EMBL" id="QGKV02000297">
    <property type="protein sequence ID" value="KAF3611980.1"/>
    <property type="molecule type" value="Genomic_DNA"/>
</dbReference>